<organism evidence="2 3">
    <name type="scientific">Streptomyces albiaxialis</name>
    <dbReference type="NCBI Taxonomy" id="329523"/>
    <lineage>
        <taxon>Bacteria</taxon>
        <taxon>Bacillati</taxon>
        <taxon>Actinomycetota</taxon>
        <taxon>Actinomycetes</taxon>
        <taxon>Kitasatosporales</taxon>
        <taxon>Streptomycetaceae</taxon>
        <taxon>Streptomyces</taxon>
    </lineage>
</organism>
<dbReference type="InterPro" id="IPR039261">
    <property type="entry name" value="FNR_nucleotide-bd"/>
</dbReference>
<dbReference type="EMBL" id="BAAAPE010000009">
    <property type="protein sequence ID" value="GAA2081072.1"/>
    <property type="molecule type" value="Genomic_DNA"/>
</dbReference>
<dbReference type="InterPro" id="IPR017938">
    <property type="entry name" value="Riboflavin_synthase-like_b-brl"/>
</dbReference>
<accession>A0ABP5HN97</accession>
<dbReference type="InterPro" id="IPR017927">
    <property type="entry name" value="FAD-bd_FR_type"/>
</dbReference>
<dbReference type="PANTHER" id="PTHR30157">
    <property type="entry name" value="FERRIC REDUCTASE, NADPH-DEPENDENT"/>
    <property type="match status" value="1"/>
</dbReference>
<sequence>MSTAPAAEKVVPFEFFDVHVVRTRRLSPAMLRVTFGGERLGDFASGGRDQRFKLFLPRPGQEAPLVPTHAGENWFAEWRAMDPAEQSLMRSYTVREQREDEVDVDFAMHGEPGVDEGPATRWAREALPGARAILLGPVVADNGGVDFRPPEGTDWILLSGDETALPAIAATLEQLPEDTRVRAWIEVPSRADVQELRAPADAEVVWLVRDETAKSRAELVLDAIAEAEFPPGTPYAWIAGESNTVKMLRRHLIRKRRLARGSITFTGYWRLGATEEQLVAEALSES</sequence>
<dbReference type="InterPro" id="IPR013113">
    <property type="entry name" value="SIP_FAD-bd"/>
</dbReference>
<keyword evidence="3" id="KW-1185">Reference proteome</keyword>
<dbReference type="Gene3D" id="2.40.30.10">
    <property type="entry name" value="Translation factors"/>
    <property type="match status" value="1"/>
</dbReference>
<dbReference type="Gene3D" id="3.40.50.80">
    <property type="entry name" value="Nucleotide-binding domain of ferredoxin-NADP reductase (FNR) module"/>
    <property type="match status" value="1"/>
</dbReference>
<dbReference type="Proteomes" id="UP001500016">
    <property type="component" value="Unassembled WGS sequence"/>
</dbReference>
<evidence type="ECO:0000259" key="1">
    <source>
        <dbReference type="PROSITE" id="PS51384"/>
    </source>
</evidence>
<gene>
    <name evidence="2" type="ORF">GCM10009801_39770</name>
</gene>
<feature type="domain" description="FAD-binding FR-type" evidence="1">
    <location>
        <begin position="13"/>
        <end position="150"/>
    </location>
</feature>
<dbReference type="RefSeq" id="WP_344529940.1">
    <property type="nucleotide sequence ID" value="NZ_BAAAPE010000009.1"/>
</dbReference>
<dbReference type="SUPFAM" id="SSF63380">
    <property type="entry name" value="Riboflavin synthase domain-like"/>
    <property type="match status" value="1"/>
</dbReference>
<dbReference type="Pfam" id="PF08021">
    <property type="entry name" value="FAD_binding_9"/>
    <property type="match status" value="1"/>
</dbReference>
<dbReference type="PROSITE" id="PS51384">
    <property type="entry name" value="FAD_FR"/>
    <property type="match status" value="1"/>
</dbReference>
<protein>
    <submittedName>
        <fullName evidence="2">Siderophore-interacting protein</fullName>
    </submittedName>
</protein>
<dbReference type="InterPro" id="IPR039374">
    <property type="entry name" value="SIP_fam"/>
</dbReference>
<dbReference type="PANTHER" id="PTHR30157:SF0">
    <property type="entry name" value="NADPH-DEPENDENT FERRIC-CHELATE REDUCTASE"/>
    <property type="match status" value="1"/>
</dbReference>
<dbReference type="InterPro" id="IPR007037">
    <property type="entry name" value="SIP_rossman_dom"/>
</dbReference>
<comment type="caution">
    <text evidence="2">The sequence shown here is derived from an EMBL/GenBank/DDBJ whole genome shotgun (WGS) entry which is preliminary data.</text>
</comment>
<evidence type="ECO:0000313" key="2">
    <source>
        <dbReference type="EMBL" id="GAA2081072.1"/>
    </source>
</evidence>
<dbReference type="CDD" id="cd06193">
    <property type="entry name" value="siderophore_interacting"/>
    <property type="match status" value="1"/>
</dbReference>
<reference evidence="3" key="1">
    <citation type="journal article" date="2019" name="Int. J. Syst. Evol. Microbiol.">
        <title>The Global Catalogue of Microorganisms (GCM) 10K type strain sequencing project: providing services to taxonomists for standard genome sequencing and annotation.</title>
        <authorList>
            <consortium name="The Broad Institute Genomics Platform"/>
            <consortium name="The Broad Institute Genome Sequencing Center for Infectious Disease"/>
            <person name="Wu L."/>
            <person name="Ma J."/>
        </authorList>
    </citation>
    <scope>NUCLEOTIDE SEQUENCE [LARGE SCALE GENOMIC DNA]</scope>
    <source>
        <strain evidence="3">JCM 15478</strain>
    </source>
</reference>
<name>A0ABP5HN97_9ACTN</name>
<proteinExistence type="predicted"/>
<evidence type="ECO:0000313" key="3">
    <source>
        <dbReference type="Proteomes" id="UP001500016"/>
    </source>
</evidence>
<dbReference type="Pfam" id="PF04954">
    <property type="entry name" value="SIP"/>
    <property type="match status" value="1"/>
</dbReference>